<feature type="domain" description="Enoyl reductase (ER)" evidence="2">
    <location>
        <begin position="31"/>
        <end position="344"/>
    </location>
</feature>
<dbReference type="InterPro" id="IPR011032">
    <property type="entry name" value="GroES-like_sf"/>
</dbReference>
<dbReference type="GO" id="GO:0008270">
    <property type="term" value="F:zinc ion binding"/>
    <property type="evidence" value="ECO:0007669"/>
    <property type="project" value="InterPro"/>
</dbReference>
<dbReference type="PANTHER" id="PTHR11695:SF294">
    <property type="entry name" value="RETICULON-4-INTERACTING PROTEIN 1, MITOCHONDRIAL"/>
    <property type="match status" value="1"/>
</dbReference>
<accession>A0A930VJX1</accession>
<dbReference type="Pfam" id="PF08240">
    <property type="entry name" value="ADH_N"/>
    <property type="match status" value="1"/>
</dbReference>
<dbReference type="SUPFAM" id="SSF51735">
    <property type="entry name" value="NAD(P)-binding Rossmann-fold domains"/>
    <property type="match status" value="1"/>
</dbReference>
<sequence>MTSPTTRTDPPVTGGPAIPATMRAATQHRYGRPEDVVAVAEVAVPEPGPSDVLVQVKAASVNAADWHLTTGLPMFARAALGLRRPKRTLVGSDMAGIVVATGTDVTRFQPGDEVFGQVEGGAFAEYVAAPADWLVAKPKGSSFEEAATLGIAAVTALQGLRDWGRLQEGQRVLVNGASGGVGTFAVQIAKALGAGHVTAVCSSGNVETAARIGADCVVDYTREDHSRSGEQYDLVFDNAGVWPLRSCGRMLTDGGSYVMVTSPKSRWLHPLPRMIANPLYFAFAQGRGPGFKVATRNTADLEQLRELVEQGLVKPVLERRFALEEAAEALRVQGEFHARGKSVILP</sequence>
<dbReference type="SUPFAM" id="SSF50129">
    <property type="entry name" value="GroES-like"/>
    <property type="match status" value="1"/>
</dbReference>
<dbReference type="Gene3D" id="3.90.180.10">
    <property type="entry name" value="Medium-chain alcohol dehydrogenases, catalytic domain"/>
    <property type="match status" value="1"/>
</dbReference>
<keyword evidence="4" id="KW-1185">Reference proteome</keyword>
<proteinExistence type="predicted"/>
<organism evidence="3 4">
    <name type="scientific">Nocardioides agariphilus</name>
    <dbReference type="NCBI Taxonomy" id="433664"/>
    <lineage>
        <taxon>Bacteria</taxon>
        <taxon>Bacillati</taxon>
        <taxon>Actinomycetota</taxon>
        <taxon>Actinomycetes</taxon>
        <taxon>Propionibacteriales</taxon>
        <taxon>Nocardioidaceae</taxon>
        <taxon>Nocardioides</taxon>
    </lineage>
</organism>
<dbReference type="InterPro" id="IPR050700">
    <property type="entry name" value="YIM1/Zinc_Alcohol_DH_Fams"/>
</dbReference>
<dbReference type="Gene3D" id="3.40.50.720">
    <property type="entry name" value="NAD(P)-binding Rossmann-like Domain"/>
    <property type="match status" value="1"/>
</dbReference>
<dbReference type="InterPro" id="IPR020843">
    <property type="entry name" value="ER"/>
</dbReference>
<dbReference type="SMART" id="SM00829">
    <property type="entry name" value="PKS_ER"/>
    <property type="match status" value="1"/>
</dbReference>
<dbReference type="Proteomes" id="UP000660668">
    <property type="component" value="Unassembled WGS sequence"/>
</dbReference>
<dbReference type="InterPro" id="IPR013154">
    <property type="entry name" value="ADH-like_N"/>
</dbReference>
<dbReference type="PANTHER" id="PTHR11695">
    <property type="entry name" value="ALCOHOL DEHYDROGENASE RELATED"/>
    <property type="match status" value="1"/>
</dbReference>
<comment type="caution">
    <text evidence="3">The sequence shown here is derived from an EMBL/GenBank/DDBJ whole genome shotgun (WGS) entry which is preliminary data.</text>
</comment>
<dbReference type="Pfam" id="PF13602">
    <property type="entry name" value="ADH_zinc_N_2"/>
    <property type="match status" value="1"/>
</dbReference>
<dbReference type="AlphaFoldDB" id="A0A930VJX1"/>
<reference evidence="3" key="1">
    <citation type="submission" date="2020-11" db="EMBL/GenBank/DDBJ databases">
        <title>Nocardioides cynanchi sp. nov., isolated from soil of rhizosphere of Cynanchum wilfordii.</title>
        <authorList>
            <person name="Lee J.-S."/>
            <person name="Suh M.K."/>
            <person name="Kim J.-S."/>
        </authorList>
    </citation>
    <scope>NUCLEOTIDE SEQUENCE</scope>
    <source>
        <strain evidence="3">KCTC 19276</strain>
    </source>
</reference>
<dbReference type="RefSeq" id="WP_194697062.1">
    <property type="nucleotide sequence ID" value="NZ_JADKPO010000018.1"/>
</dbReference>
<evidence type="ECO:0000259" key="2">
    <source>
        <dbReference type="SMART" id="SM00829"/>
    </source>
</evidence>
<dbReference type="PROSITE" id="PS01162">
    <property type="entry name" value="QOR_ZETA_CRYSTAL"/>
    <property type="match status" value="1"/>
</dbReference>
<dbReference type="InterPro" id="IPR036291">
    <property type="entry name" value="NAD(P)-bd_dom_sf"/>
</dbReference>
<protein>
    <submittedName>
        <fullName evidence="3">NAD(P)-dependent alcohol dehydrogenase</fullName>
    </submittedName>
</protein>
<dbReference type="EMBL" id="JADKPO010000018">
    <property type="protein sequence ID" value="MBF4768919.1"/>
    <property type="molecule type" value="Genomic_DNA"/>
</dbReference>
<evidence type="ECO:0000256" key="1">
    <source>
        <dbReference type="ARBA" id="ARBA00023002"/>
    </source>
</evidence>
<dbReference type="GO" id="GO:0016491">
    <property type="term" value="F:oxidoreductase activity"/>
    <property type="evidence" value="ECO:0007669"/>
    <property type="project" value="UniProtKB-KW"/>
</dbReference>
<evidence type="ECO:0000313" key="3">
    <source>
        <dbReference type="EMBL" id="MBF4768919.1"/>
    </source>
</evidence>
<evidence type="ECO:0000313" key="4">
    <source>
        <dbReference type="Proteomes" id="UP000660668"/>
    </source>
</evidence>
<dbReference type="CDD" id="cd08267">
    <property type="entry name" value="MDR1"/>
    <property type="match status" value="1"/>
</dbReference>
<keyword evidence="1" id="KW-0560">Oxidoreductase</keyword>
<gene>
    <name evidence="3" type="ORF">ISU10_14225</name>
</gene>
<dbReference type="InterPro" id="IPR002364">
    <property type="entry name" value="Quin_OxRdtase/zeta-crystal_CS"/>
</dbReference>
<name>A0A930VJX1_9ACTN</name>